<dbReference type="SMART" id="SM00490">
    <property type="entry name" value="HELICc"/>
    <property type="match status" value="1"/>
</dbReference>
<dbReference type="InterPro" id="IPR014001">
    <property type="entry name" value="Helicase_ATP-bd"/>
</dbReference>
<dbReference type="PROSITE" id="PS51194">
    <property type="entry name" value="HELICASE_CTER"/>
    <property type="match status" value="1"/>
</dbReference>
<dbReference type="VEuPathDB" id="TriTrypDB:TcBrA4_0078120"/>
<comment type="similarity">
    <text evidence="5">Belongs to the DEAD box helicase family.</text>
</comment>
<dbReference type="Gene3D" id="3.40.50.300">
    <property type="entry name" value="P-loop containing nucleotide triphosphate hydrolases"/>
    <property type="match status" value="2"/>
</dbReference>
<dbReference type="InterPro" id="IPR011545">
    <property type="entry name" value="DEAD/DEAH_box_helicase_dom"/>
</dbReference>
<protein>
    <submittedName>
        <fullName evidence="9">DEAD-box ATP-dependent RNA helicase, mitochondrial</fullName>
    </submittedName>
</protein>
<accession>A0A2V2UJG2</accession>
<dbReference type="PROSITE" id="PS51192">
    <property type="entry name" value="HELICASE_ATP_BIND_1"/>
    <property type="match status" value="1"/>
</dbReference>
<dbReference type="GO" id="GO:0005524">
    <property type="term" value="F:ATP binding"/>
    <property type="evidence" value="ECO:0007669"/>
    <property type="project" value="UniProtKB-KW"/>
</dbReference>
<dbReference type="VEuPathDB" id="TriTrypDB:TcCL_ESM06160"/>
<dbReference type="Pfam" id="PF00270">
    <property type="entry name" value="DEAD"/>
    <property type="match status" value="1"/>
</dbReference>
<keyword evidence="2 5" id="KW-0378">Hydrolase</keyword>
<dbReference type="CDD" id="cd18787">
    <property type="entry name" value="SF2_C_DEAD"/>
    <property type="match status" value="1"/>
</dbReference>
<dbReference type="GO" id="GO:0005829">
    <property type="term" value="C:cytosol"/>
    <property type="evidence" value="ECO:0007669"/>
    <property type="project" value="TreeGrafter"/>
</dbReference>
<dbReference type="InterPro" id="IPR001650">
    <property type="entry name" value="Helicase_C-like"/>
</dbReference>
<sequence length="543" mass="61149">MRALRYARNIRSTSRWLCFCAPNTYARHFGVSRPMYFEAHLNSSFYACGNSDEWDPFEAAPVLPEANTHTFENAESPNVQSFFATQPSEAVPREFTPDVSVIDASGKKVQVTPIQHFSELTHAPDWLIKGLNDLAYPRVTLIQGYTIPILDQGHDLIGLAPTGSGKTVAFAVPALKRFKPSPDGFPTILVLAPTRELVQQTAKVFSQLSSGIVRVCEAYGGAPREIQARRLQNGCDVLIACPGRLRDFLRNGDVTLEHMSFLVFDEADRLLDMGFKIQLDEILSYADPSRPLQTMMWSATWPIGVEELAREYLSQDRYTIRAGTAGMGLQVNENIKQHILFVDRHQERMETLVSLIQNGTIDENTAKMMIFVERQTDTENAAYLLAKMLGIHIRNIGMIHGGMQQRQRDYIMNGFKHSQTRILVATDVASRGIDFPDVTCVVNFIAPKSIDRYCHRIGRTGRAGRTGDSFTFIGHSDGCLAKDLVGYLKKCGMEVPQKLLDIAEKYVQYEEQRHLRRSWSGRSGRGFKRQKQDSPAPYQSSSW</sequence>
<dbReference type="GO" id="GO:0003724">
    <property type="term" value="F:RNA helicase activity"/>
    <property type="evidence" value="ECO:0007669"/>
    <property type="project" value="TreeGrafter"/>
</dbReference>
<evidence type="ECO:0000313" key="9">
    <source>
        <dbReference type="EMBL" id="PWU84397.1"/>
    </source>
</evidence>
<dbReference type="EMBL" id="PRFA01000230">
    <property type="protein sequence ID" value="PWU84397.1"/>
    <property type="molecule type" value="Genomic_DNA"/>
</dbReference>
<feature type="region of interest" description="Disordered" evidence="6">
    <location>
        <begin position="520"/>
        <end position="543"/>
    </location>
</feature>
<dbReference type="VEuPathDB" id="TriTrypDB:TcCLB.511801.60"/>
<dbReference type="VEuPathDB" id="TriTrypDB:BCY84_15860"/>
<evidence type="ECO:0000259" key="7">
    <source>
        <dbReference type="PROSITE" id="PS51192"/>
    </source>
</evidence>
<name>A0A2V2UJG2_TRYCR</name>
<dbReference type="CDD" id="cd00268">
    <property type="entry name" value="DEADc"/>
    <property type="match status" value="1"/>
</dbReference>
<keyword evidence="3 5" id="KW-0347">Helicase</keyword>
<dbReference type="GO" id="GO:0016787">
    <property type="term" value="F:hydrolase activity"/>
    <property type="evidence" value="ECO:0007669"/>
    <property type="project" value="UniProtKB-KW"/>
</dbReference>
<dbReference type="VEuPathDB" id="TriTrypDB:TcCLB.508601.10"/>
<dbReference type="VEuPathDB" id="TriTrypDB:TcG_01799"/>
<reference evidence="9 10" key="1">
    <citation type="journal article" date="2018" name="Microb. Genom.">
        <title>Expanding an expanded genome: long-read sequencing of Trypanosoma cruzi.</title>
        <authorList>
            <person name="Berna L."/>
            <person name="Rodriguez M."/>
            <person name="Chiribao M.L."/>
            <person name="Parodi-Talice A."/>
            <person name="Pita S."/>
            <person name="Rijo G."/>
            <person name="Alvarez-Valin F."/>
            <person name="Robello C."/>
        </authorList>
    </citation>
    <scope>NUCLEOTIDE SEQUENCE [LARGE SCALE GENOMIC DNA]</scope>
    <source>
        <strain evidence="9 10">Dm28c</strain>
    </source>
</reference>
<dbReference type="VEuPathDB" id="TriTrypDB:ECC02_009131"/>
<dbReference type="InterPro" id="IPR050079">
    <property type="entry name" value="DEAD_box_RNA_helicase"/>
</dbReference>
<dbReference type="Pfam" id="PF00271">
    <property type="entry name" value="Helicase_C"/>
    <property type="match status" value="1"/>
</dbReference>
<dbReference type="InterPro" id="IPR044742">
    <property type="entry name" value="DEAD/DEAH_RhlB"/>
</dbReference>
<evidence type="ECO:0000256" key="5">
    <source>
        <dbReference type="RuleBase" id="RU000492"/>
    </source>
</evidence>
<evidence type="ECO:0000256" key="4">
    <source>
        <dbReference type="ARBA" id="ARBA00022840"/>
    </source>
</evidence>
<comment type="caution">
    <text evidence="9">The sequence shown here is derived from an EMBL/GenBank/DDBJ whole genome shotgun (WGS) entry which is preliminary data.</text>
</comment>
<gene>
    <name evidence="9" type="ORF">C4B63_230g25</name>
</gene>
<proteinExistence type="inferred from homology"/>
<evidence type="ECO:0000256" key="3">
    <source>
        <dbReference type="ARBA" id="ARBA00022806"/>
    </source>
</evidence>
<feature type="domain" description="Helicase ATP-binding" evidence="7">
    <location>
        <begin position="147"/>
        <end position="319"/>
    </location>
</feature>
<evidence type="ECO:0000256" key="2">
    <source>
        <dbReference type="ARBA" id="ARBA00022801"/>
    </source>
</evidence>
<dbReference type="SMART" id="SM00487">
    <property type="entry name" value="DEXDc"/>
    <property type="match status" value="1"/>
</dbReference>
<dbReference type="InterPro" id="IPR027417">
    <property type="entry name" value="P-loop_NTPase"/>
</dbReference>
<feature type="domain" description="Helicase C-terminal" evidence="8">
    <location>
        <begin position="360"/>
        <end position="503"/>
    </location>
</feature>
<dbReference type="VEuPathDB" id="TriTrypDB:C4B63_230g25"/>
<feature type="compositionally biased region" description="Basic residues" evidence="6">
    <location>
        <begin position="520"/>
        <end position="529"/>
    </location>
</feature>
<dbReference type="PANTHER" id="PTHR47959">
    <property type="entry name" value="ATP-DEPENDENT RNA HELICASE RHLE-RELATED"/>
    <property type="match status" value="1"/>
</dbReference>
<dbReference type="PROSITE" id="PS00039">
    <property type="entry name" value="DEAD_ATP_HELICASE"/>
    <property type="match status" value="1"/>
</dbReference>
<dbReference type="Proteomes" id="UP000246121">
    <property type="component" value="Unassembled WGS sequence"/>
</dbReference>
<dbReference type="SUPFAM" id="SSF52540">
    <property type="entry name" value="P-loop containing nucleoside triphosphate hydrolases"/>
    <property type="match status" value="1"/>
</dbReference>
<dbReference type="VEuPathDB" id="TriTrypDB:C3747_100g7"/>
<dbReference type="AlphaFoldDB" id="A0A2V2UJG2"/>
<evidence type="ECO:0000313" key="10">
    <source>
        <dbReference type="Proteomes" id="UP000246121"/>
    </source>
</evidence>
<dbReference type="VEuPathDB" id="TriTrypDB:TCSYLVIO_002650"/>
<keyword evidence="1 5" id="KW-0547">Nucleotide-binding</keyword>
<dbReference type="PANTHER" id="PTHR47959:SF1">
    <property type="entry name" value="ATP-DEPENDENT RNA HELICASE DBPA"/>
    <property type="match status" value="1"/>
</dbReference>
<keyword evidence="4 5" id="KW-0067">ATP-binding</keyword>
<evidence type="ECO:0000256" key="6">
    <source>
        <dbReference type="SAM" id="MobiDB-lite"/>
    </source>
</evidence>
<organism evidence="9 10">
    <name type="scientific">Trypanosoma cruzi</name>
    <dbReference type="NCBI Taxonomy" id="5693"/>
    <lineage>
        <taxon>Eukaryota</taxon>
        <taxon>Discoba</taxon>
        <taxon>Euglenozoa</taxon>
        <taxon>Kinetoplastea</taxon>
        <taxon>Metakinetoplastina</taxon>
        <taxon>Trypanosomatida</taxon>
        <taxon>Trypanosomatidae</taxon>
        <taxon>Trypanosoma</taxon>
        <taxon>Schizotrypanum</taxon>
    </lineage>
</organism>
<evidence type="ECO:0000259" key="8">
    <source>
        <dbReference type="PROSITE" id="PS51194"/>
    </source>
</evidence>
<dbReference type="InterPro" id="IPR000629">
    <property type="entry name" value="RNA-helicase_DEAD-box_CS"/>
</dbReference>
<dbReference type="VEuPathDB" id="TriTrypDB:TcYC6_0014480"/>
<dbReference type="GO" id="GO:0003676">
    <property type="term" value="F:nucleic acid binding"/>
    <property type="evidence" value="ECO:0007669"/>
    <property type="project" value="InterPro"/>
</dbReference>
<evidence type="ECO:0000256" key="1">
    <source>
        <dbReference type="ARBA" id="ARBA00022741"/>
    </source>
</evidence>
<dbReference type="VEuPathDB" id="TriTrypDB:TCDM_06371"/>
<dbReference type="VEuPathDB" id="TriTrypDB:Tc_MARK_1401"/>